<comment type="subcellular location">
    <subcellularLocation>
        <location evidence="1">Cell membrane</location>
        <topology evidence="1">Multi-pass membrane protein</topology>
    </subcellularLocation>
</comment>
<comment type="caution">
    <text evidence="7">The sequence shown here is derived from an EMBL/GenBank/DDBJ whole genome shotgun (WGS) entry which is preliminary data.</text>
</comment>
<evidence type="ECO:0000256" key="5">
    <source>
        <dbReference type="ARBA" id="ARBA00023136"/>
    </source>
</evidence>
<proteinExistence type="predicted"/>
<keyword evidence="5 6" id="KW-0472">Membrane</keyword>
<gene>
    <name evidence="7" type="ORF">H8S37_02145</name>
</gene>
<evidence type="ECO:0000256" key="3">
    <source>
        <dbReference type="ARBA" id="ARBA00022692"/>
    </source>
</evidence>
<dbReference type="GO" id="GO:0005886">
    <property type="term" value="C:plasma membrane"/>
    <property type="evidence" value="ECO:0007669"/>
    <property type="project" value="UniProtKB-SubCell"/>
</dbReference>
<evidence type="ECO:0000313" key="8">
    <source>
        <dbReference type="Proteomes" id="UP000652477"/>
    </source>
</evidence>
<dbReference type="RefSeq" id="WP_186874407.1">
    <property type="nucleotide sequence ID" value="NZ_JACOPF010000001.1"/>
</dbReference>
<sequence length="314" mass="33276">MTGSIRKQIKQAFPALVIVLLMIIVAALVSPSFRNAYNLRNIAAQVAVLAVVAIAQCCVLFIGGIDMSVSSIISISTIMMALYSAETVYGIIISIFFAVGIGALTGAVNGIGVVKFQIPAMIITISTQAFLKGLCLILMPSSGGRVNPNFTAFMKTRIGILNIAVILAILLYVISFLVLHYTRFGRNVYAIGNGEKYAEQSGIKVKKNIVIVYILSGMIAAVAGVLLSARISTGNPLVGDSYAMDSVTAAVVGGVSMNGGIGSVIGALFGAIILTLVNNIMNNIGISPYYQYIAKGLILVLSLMIFQIKRKERR</sequence>
<keyword evidence="8" id="KW-1185">Reference proteome</keyword>
<name>A0A923RPM2_9FIRM</name>
<feature type="transmembrane region" description="Helical" evidence="6">
    <location>
        <begin position="159"/>
        <end position="179"/>
    </location>
</feature>
<feature type="transmembrane region" description="Helical" evidence="6">
    <location>
        <begin position="91"/>
        <end position="111"/>
    </location>
</feature>
<keyword evidence="3 6" id="KW-0812">Transmembrane</keyword>
<feature type="transmembrane region" description="Helical" evidence="6">
    <location>
        <begin position="12"/>
        <end position="30"/>
    </location>
</feature>
<dbReference type="GO" id="GO:0022857">
    <property type="term" value="F:transmembrane transporter activity"/>
    <property type="evidence" value="ECO:0007669"/>
    <property type="project" value="InterPro"/>
</dbReference>
<keyword evidence="4 6" id="KW-1133">Transmembrane helix</keyword>
<evidence type="ECO:0000256" key="6">
    <source>
        <dbReference type="SAM" id="Phobius"/>
    </source>
</evidence>
<protein>
    <submittedName>
        <fullName evidence="7">ABC transporter permease</fullName>
    </submittedName>
</protein>
<feature type="transmembrane region" description="Helical" evidence="6">
    <location>
        <begin position="118"/>
        <end position="139"/>
    </location>
</feature>
<dbReference type="InterPro" id="IPR001851">
    <property type="entry name" value="ABC_transp_permease"/>
</dbReference>
<evidence type="ECO:0000256" key="4">
    <source>
        <dbReference type="ARBA" id="ARBA00022989"/>
    </source>
</evidence>
<dbReference type="AlphaFoldDB" id="A0A923RPM2"/>
<dbReference type="CDD" id="cd06579">
    <property type="entry name" value="TM_PBP1_transp_AraH_like"/>
    <property type="match status" value="1"/>
</dbReference>
<dbReference type="PANTHER" id="PTHR32196">
    <property type="entry name" value="ABC TRANSPORTER PERMEASE PROTEIN YPHD-RELATED-RELATED"/>
    <property type="match status" value="1"/>
</dbReference>
<feature type="transmembrane region" description="Helical" evidence="6">
    <location>
        <begin position="42"/>
        <end position="62"/>
    </location>
</feature>
<organism evidence="7 8">
    <name type="scientific">Mediterraneibacter hominis</name>
    <dbReference type="NCBI Taxonomy" id="2763054"/>
    <lineage>
        <taxon>Bacteria</taxon>
        <taxon>Bacillati</taxon>
        <taxon>Bacillota</taxon>
        <taxon>Clostridia</taxon>
        <taxon>Lachnospirales</taxon>
        <taxon>Lachnospiraceae</taxon>
        <taxon>Mediterraneibacter</taxon>
    </lineage>
</organism>
<reference evidence="7" key="1">
    <citation type="submission" date="2020-08" db="EMBL/GenBank/DDBJ databases">
        <title>Genome public.</title>
        <authorList>
            <person name="Liu C."/>
            <person name="Sun Q."/>
        </authorList>
    </citation>
    <scope>NUCLEOTIDE SEQUENCE</scope>
    <source>
        <strain evidence="7">NSJ-55</strain>
    </source>
</reference>
<evidence type="ECO:0000313" key="7">
    <source>
        <dbReference type="EMBL" id="MBC5687738.1"/>
    </source>
</evidence>
<feature type="transmembrane region" description="Helical" evidence="6">
    <location>
        <begin position="249"/>
        <end position="277"/>
    </location>
</feature>
<accession>A0A923RPM2</accession>
<evidence type="ECO:0000256" key="2">
    <source>
        <dbReference type="ARBA" id="ARBA00022475"/>
    </source>
</evidence>
<evidence type="ECO:0000256" key="1">
    <source>
        <dbReference type="ARBA" id="ARBA00004651"/>
    </source>
</evidence>
<keyword evidence="2" id="KW-1003">Cell membrane</keyword>
<dbReference type="Proteomes" id="UP000652477">
    <property type="component" value="Unassembled WGS sequence"/>
</dbReference>
<feature type="transmembrane region" description="Helical" evidence="6">
    <location>
        <begin position="289"/>
        <end position="308"/>
    </location>
</feature>
<dbReference type="Pfam" id="PF02653">
    <property type="entry name" value="BPD_transp_2"/>
    <property type="match status" value="1"/>
</dbReference>
<dbReference type="EMBL" id="JACOPF010000001">
    <property type="protein sequence ID" value="MBC5687738.1"/>
    <property type="molecule type" value="Genomic_DNA"/>
</dbReference>
<feature type="transmembrane region" description="Helical" evidence="6">
    <location>
        <begin position="210"/>
        <end position="229"/>
    </location>
</feature>